<feature type="compositionally biased region" description="Polar residues" evidence="1">
    <location>
        <begin position="1"/>
        <end position="25"/>
    </location>
</feature>
<comment type="caution">
    <text evidence="2">The sequence shown here is derived from an EMBL/GenBank/DDBJ whole genome shotgun (WGS) entry which is preliminary data.</text>
</comment>
<name>A0AAW1XPT5_RUBAR</name>
<feature type="compositionally biased region" description="Polar residues" evidence="1">
    <location>
        <begin position="59"/>
        <end position="71"/>
    </location>
</feature>
<sequence>MPRSPSPQGSSSDENRASKQQTAQQLFRKDSNAQGGIRRPNGNGDSNQPPPQEIYDKGSNAQGRSSKGNGA</sequence>
<feature type="region of interest" description="Disordered" evidence="1">
    <location>
        <begin position="1"/>
        <end position="71"/>
    </location>
</feature>
<evidence type="ECO:0000256" key="1">
    <source>
        <dbReference type="SAM" id="MobiDB-lite"/>
    </source>
</evidence>
<accession>A0AAW1XPT5</accession>
<dbReference type="AlphaFoldDB" id="A0AAW1XPT5"/>
<organism evidence="2 3">
    <name type="scientific">Rubus argutus</name>
    <name type="common">Southern blackberry</name>
    <dbReference type="NCBI Taxonomy" id="59490"/>
    <lineage>
        <taxon>Eukaryota</taxon>
        <taxon>Viridiplantae</taxon>
        <taxon>Streptophyta</taxon>
        <taxon>Embryophyta</taxon>
        <taxon>Tracheophyta</taxon>
        <taxon>Spermatophyta</taxon>
        <taxon>Magnoliopsida</taxon>
        <taxon>eudicotyledons</taxon>
        <taxon>Gunneridae</taxon>
        <taxon>Pentapetalae</taxon>
        <taxon>rosids</taxon>
        <taxon>fabids</taxon>
        <taxon>Rosales</taxon>
        <taxon>Rosaceae</taxon>
        <taxon>Rosoideae</taxon>
        <taxon>Rosoideae incertae sedis</taxon>
        <taxon>Rubus</taxon>
    </lineage>
</organism>
<evidence type="ECO:0000313" key="3">
    <source>
        <dbReference type="Proteomes" id="UP001457282"/>
    </source>
</evidence>
<keyword evidence="3" id="KW-1185">Reference proteome</keyword>
<evidence type="ECO:0000313" key="2">
    <source>
        <dbReference type="EMBL" id="KAK9938911.1"/>
    </source>
</evidence>
<dbReference type="EMBL" id="JBEDUW010000003">
    <property type="protein sequence ID" value="KAK9938911.1"/>
    <property type="molecule type" value="Genomic_DNA"/>
</dbReference>
<dbReference type="Proteomes" id="UP001457282">
    <property type="component" value="Unassembled WGS sequence"/>
</dbReference>
<reference evidence="2 3" key="1">
    <citation type="journal article" date="2023" name="G3 (Bethesda)">
        <title>A chromosome-length genome assembly and annotation of blackberry (Rubus argutus, cv. 'Hillquist').</title>
        <authorList>
            <person name="Bruna T."/>
            <person name="Aryal R."/>
            <person name="Dudchenko O."/>
            <person name="Sargent D.J."/>
            <person name="Mead D."/>
            <person name="Buti M."/>
            <person name="Cavallini A."/>
            <person name="Hytonen T."/>
            <person name="Andres J."/>
            <person name="Pham M."/>
            <person name="Weisz D."/>
            <person name="Mascagni F."/>
            <person name="Usai G."/>
            <person name="Natali L."/>
            <person name="Bassil N."/>
            <person name="Fernandez G.E."/>
            <person name="Lomsadze A."/>
            <person name="Armour M."/>
            <person name="Olukolu B."/>
            <person name="Poorten T."/>
            <person name="Britton C."/>
            <person name="Davik J."/>
            <person name="Ashrafi H."/>
            <person name="Aiden E.L."/>
            <person name="Borodovsky M."/>
            <person name="Worthington M."/>
        </authorList>
    </citation>
    <scope>NUCLEOTIDE SEQUENCE [LARGE SCALE GENOMIC DNA]</scope>
    <source>
        <strain evidence="2">PI 553951</strain>
    </source>
</reference>
<gene>
    <name evidence="2" type="ORF">M0R45_015622</name>
</gene>
<protein>
    <submittedName>
        <fullName evidence="2">Uncharacterized protein</fullName>
    </submittedName>
</protein>
<proteinExistence type="predicted"/>